<keyword evidence="8" id="KW-0333">Golgi apparatus</keyword>
<dbReference type="PANTHER" id="PTHR13713:SF59">
    <property type="entry name" value="ST3 BETA-GALACTOSIDE ALPHA-2,3-SIALYLTRANSFERASE 4"/>
    <property type="match status" value="1"/>
</dbReference>
<evidence type="ECO:0000313" key="11">
    <source>
        <dbReference type="Proteomes" id="UP000694871"/>
    </source>
</evidence>
<dbReference type="RefSeq" id="XP_015261628.1">
    <property type="nucleotide sequence ID" value="XM_015406142.1"/>
</dbReference>
<organism evidence="11 12">
    <name type="scientific">Gekko japonicus</name>
    <name type="common">Schlegel's Japanese gecko</name>
    <dbReference type="NCBI Taxonomy" id="146911"/>
    <lineage>
        <taxon>Eukaryota</taxon>
        <taxon>Metazoa</taxon>
        <taxon>Chordata</taxon>
        <taxon>Craniata</taxon>
        <taxon>Vertebrata</taxon>
        <taxon>Euteleostomi</taxon>
        <taxon>Lepidosauria</taxon>
        <taxon>Squamata</taxon>
        <taxon>Bifurcata</taxon>
        <taxon>Gekkota</taxon>
        <taxon>Gekkonidae</taxon>
        <taxon>Gekkoninae</taxon>
        <taxon>Gekko</taxon>
    </lineage>
</organism>
<evidence type="ECO:0000256" key="7">
    <source>
        <dbReference type="ARBA" id="ARBA00022989"/>
    </source>
</evidence>
<evidence type="ECO:0000256" key="8">
    <source>
        <dbReference type="ARBA" id="ARBA00023034"/>
    </source>
</evidence>
<evidence type="ECO:0000256" key="6">
    <source>
        <dbReference type="ARBA" id="ARBA00022968"/>
    </source>
</evidence>
<evidence type="ECO:0000256" key="9">
    <source>
        <dbReference type="ARBA" id="ARBA00023136"/>
    </source>
</evidence>
<dbReference type="InterPro" id="IPR038578">
    <property type="entry name" value="GT29-like_sf"/>
</dbReference>
<keyword evidence="5" id="KW-0812">Transmembrane</keyword>
<evidence type="ECO:0000256" key="10">
    <source>
        <dbReference type="ARBA" id="ARBA00023180"/>
    </source>
</evidence>
<evidence type="ECO:0000256" key="3">
    <source>
        <dbReference type="ARBA" id="ARBA00022676"/>
    </source>
</evidence>
<keyword evidence="9" id="KW-0472">Membrane</keyword>
<evidence type="ECO:0000256" key="2">
    <source>
        <dbReference type="ARBA" id="ARBA00006003"/>
    </source>
</evidence>
<keyword evidence="4" id="KW-0808">Transferase</keyword>
<keyword evidence="7" id="KW-1133">Transmembrane helix</keyword>
<comment type="subcellular location">
    <subcellularLocation>
        <location evidence="1">Golgi apparatus membrane</location>
        <topology evidence="1">Single-pass type II membrane protein</topology>
    </subcellularLocation>
</comment>
<dbReference type="InterPro" id="IPR001675">
    <property type="entry name" value="Glyco_trans_29"/>
</dbReference>
<name>A0ABM1JJJ1_GEKJA</name>
<gene>
    <name evidence="12" type="primary">LOC107106056</name>
</gene>
<protein>
    <submittedName>
        <fullName evidence="12">CMP-N-acetylneuraminate-beta-galactosamide- alpha-2,3-sialyltransferase 4-like</fullName>
    </submittedName>
</protein>
<evidence type="ECO:0000256" key="5">
    <source>
        <dbReference type="ARBA" id="ARBA00022692"/>
    </source>
</evidence>
<dbReference type="Pfam" id="PF00777">
    <property type="entry name" value="Glyco_transf_29"/>
    <property type="match status" value="1"/>
</dbReference>
<evidence type="ECO:0000256" key="4">
    <source>
        <dbReference type="ARBA" id="ARBA00022679"/>
    </source>
</evidence>
<dbReference type="GeneID" id="107106056"/>
<keyword evidence="6" id="KW-0735">Signal-anchor</keyword>
<dbReference type="Gene3D" id="3.90.1480.20">
    <property type="entry name" value="Glycosyl transferase family 29"/>
    <property type="match status" value="1"/>
</dbReference>
<evidence type="ECO:0000313" key="12">
    <source>
        <dbReference type="RefSeq" id="XP_015261628.1"/>
    </source>
</evidence>
<accession>A0ABM1JJJ1</accession>
<sequence>MPESAAVGRACLPVGCPAEVAPPLEGDAGAPGEDEAAAGAVEPPHASLSCVVGSGFGNNDDELGGLPNLPPATLTIVQIFHESLKMPPDGIYYEADSTVQEGPMAQLDIGRFLIGNLKLQRLRIKDGGFREDILRCKTCIVVGNGYTLRRQRLGKFIDSHDIIIRINDAPLKGYGKDVGKKTTFRFFFPESALSDPLENSDNDTVFILVPFKMLDLLWVKEVLQNKKEEILTGFWRQPPMEWKGKATHLRIMNPYVTFEATFRFLQLDMWPRRYSTTGLIAVIFALHLCQEVNIVGFGYPPEKNRTSPLHYYGMDHLTKNMIRTHNLTAEQKWLLKMQEREMIFDVLRPPTSWVWGPRPQW</sequence>
<reference evidence="12" key="1">
    <citation type="submission" date="2025-08" db="UniProtKB">
        <authorList>
            <consortium name="RefSeq"/>
        </authorList>
    </citation>
    <scope>IDENTIFICATION</scope>
</reference>
<keyword evidence="10" id="KW-0325">Glycoprotein</keyword>
<comment type="similarity">
    <text evidence="2">Belongs to the glycosyltransferase 29 family.</text>
</comment>
<keyword evidence="3" id="KW-0328">Glycosyltransferase</keyword>
<dbReference type="InterPro" id="IPR051142">
    <property type="entry name" value="Glycosyltransferase_29"/>
</dbReference>
<dbReference type="Proteomes" id="UP000694871">
    <property type="component" value="Unplaced"/>
</dbReference>
<proteinExistence type="inferred from homology"/>
<keyword evidence="11" id="KW-1185">Reference proteome</keyword>
<evidence type="ECO:0000256" key="1">
    <source>
        <dbReference type="ARBA" id="ARBA00004323"/>
    </source>
</evidence>
<dbReference type="PANTHER" id="PTHR13713">
    <property type="entry name" value="SIALYLTRANSFERASE"/>
    <property type="match status" value="1"/>
</dbReference>